<evidence type="ECO:0000313" key="9">
    <source>
        <dbReference type="EMBL" id="CAH0107219.1"/>
    </source>
</evidence>
<dbReference type="InterPro" id="IPR036895">
    <property type="entry name" value="Uracil-DNA_glycosylase-like_sf"/>
</dbReference>
<evidence type="ECO:0000259" key="8">
    <source>
        <dbReference type="Pfam" id="PF03167"/>
    </source>
</evidence>
<dbReference type="OrthoDB" id="408702at2759"/>
<dbReference type="GO" id="GO:0006284">
    <property type="term" value="P:base-excision repair"/>
    <property type="evidence" value="ECO:0007669"/>
    <property type="project" value="InterPro"/>
</dbReference>
<dbReference type="PANTHER" id="PTHR13235:SF2">
    <property type="entry name" value="SINGLE-STRAND SELECTIVE MONOFUNCTIONAL URACIL DNA GLYCOSYLASE"/>
    <property type="match status" value="1"/>
</dbReference>
<evidence type="ECO:0000256" key="4">
    <source>
        <dbReference type="ARBA" id="ARBA00022801"/>
    </source>
</evidence>
<comment type="caution">
    <text evidence="9">The sequence shown here is derived from an EMBL/GenBank/DDBJ whole genome shotgun (WGS) entry which is preliminary data.</text>
</comment>
<dbReference type="Gene3D" id="3.40.470.10">
    <property type="entry name" value="Uracil-DNA glycosylase-like domain"/>
    <property type="match status" value="1"/>
</dbReference>
<dbReference type="SUPFAM" id="SSF52141">
    <property type="entry name" value="Uracil-DNA glycosylase-like"/>
    <property type="match status" value="1"/>
</dbReference>
<evidence type="ECO:0000256" key="5">
    <source>
        <dbReference type="ARBA" id="ARBA00023125"/>
    </source>
</evidence>
<dbReference type="GO" id="GO:0000703">
    <property type="term" value="F:oxidized pyrimidine nucleobase lesion DNA N-glycosylase activity"/>
    <property type="evidence" value="ECO:0007669"/>
    <property type="project" value="TreeGrafter"/>
</dbReference>
<dbReference type="Proteomes" id="UP000789390">
    <property type="component" value="Unassembled WGS sequence"/>
</dbReference>
<dbReference type="GO" id="GO:0017065">
    <property type="term" value="F:single-strand selective uracil DNA N-glycosylase activity"/>
    <property type="evidence" value="ECO:0007669"/>
    <property type="project" value="InterPro"/>
</dbReference>
<keyword evidence="7" id="KW-0539">Nucleus</keyword>
<dbReference type="EMBL" id="CAKKLH010000257">
    <property type="protein sequence ID" value="CAH0107219.1"/>
    <property type="molecule type" value="Genomic_DNA"/>
</dbReference>
<dbReference type="FunFam" id="3.40.470.10:FF:000005">
    <property type="entry name" value="Single-strand selective monofunctional uracil DNA glycosylase"/>
    <property type="match status" value="1"/>
</dbReference>
<dbReference type="Pfam" id="PF03167">
    <property type="entry name" value="UDG"/>
    <property type="match status" value="1"/>
</dbReference>
<dbReference type="PANTHER" id="PTHR13235">
    <property type="entry name" value="SINGLE-STRAND SELECTIVE MONOFUNCTIONAL URACIL DNA GLYCOSYLASE"/>
    <property type="match status" value="1"/>
</dbReference>
<protein>
    <recommendedName>
        <fullName evidence="8">Uracil-DNA glycosylase-like domain-containing protein</fullName>
    </recommendedName>
</protein>
<evidence type="ECO:0000313" key="10">
    <source>
        <dbReference type="Proteomes" id="UP000789390"/>
    </source>
</evidence>
<keyword evidence="3" id="KW-0227">DNA damage</keyword>
<reference evidence="9" key="1">
    <citation type="submission" date="2021-11" db="EMBL/GenBank/DDBJ databases">
        <authorList>
            <person name="Schell T."/>
        </authorList>
    </citation>
    <scope>NUCLEOTIDE SEQUENCE</scope>
    <source>
        <strain evidence="9">M5</strain>
    </source>
</reference>
<dbReference type="AlphaFoldDB" id="A0A8J2RVL0"/>
<feature type="domain" description="Uracil-DNA glycosylase-like" evidence="8">
    <location>
        <begin position="96"/>
        <end position="276"/>
    </location>
</feature>
<accession>A0A8J2RVL0</accession>
<evidence type="ECO:0000256" key="7">
    <source>
        <dbReference type="ARBA" id="ARBA00023242"/>
    </source>
</evidence>
<dbReference type="CDD" id="cd19374">
    <property type="entry name" value="UDG-F3_SMUG1-like"/>
    <property type="match status" value="1"/>
</dbReference>
<keyword evidence="6" id="KW-0234">DNA repair</keyword>
<dbReference type="InterPro" id="IPR039134">
    <property type="entry name" value="SMUG1"/>
</dbReference>
<comment type="similarity">
    <text evidence="2">Belongs to the uracil-DNA glycosylase (UDG) superfamily. SMUG1 family.</text>
</comment>
<evidence type="ECO:0000256" key="2">
    <source>
        <dbReference type="ARBA" id="ARBA00007889"/>
    </source>
</evidence>
<keyword evidence="5" id="KW-0238">DNA-binding</keyword>
<keyword evidence="4" id="KW-0378">Hydrolase</keyword>
<evidence type="ECO:0000256" key="3">
    <source>
        <dbReference type="ARBA" id="ARBA00022763"/>
    </source>
</evidence>
<evidence type="ECO:0000256" key="1">
    <source>
        <dbReference type="ARBA" id="ARBA00004123"/>
    </source>
</evidence>
<sequence>MDLFNNATTSTGASNSVLSVPTYVDASTGMTSNEVKHGLDELQGQHNSTASIAVQILSVESRLSNQLNRLLFSPPVAYVYNPLNYAWETHSMFVTKFGNTKKRILFVGMNPGPWGMVQTGIPFGAARLVQDWLGIVGTVGTPPVEHPQRRVQGFQCPRTEVSGQRFWGFFRDICITPENMFKNCFVYSYCPLSFMHTSGRNITPPELKSSDRQAIMEMCDSSLAQIITVLQVDIVIGIGKFAEYRIRETVKRNSLNVTIGCILHPSPINPSANKGWKEAVLKSMQEMNILHIVRGDQLHQCI</sequence>
<evidence type="ECO:0000256" key="6">
    <source>
        <dbReference type="ARBA" id="ARBA00023204"/>
    </source>
</evidence>
<organism evidence="9 10">
    <name type="scientific">Daphnia galeata</name>
    <dbReference type="NCBI Taxonomy" id="27404"/>
    <lineage>
        <taxon>Eukaryota</taxon>
        <taxon>Metazoa</taxon>
        <taxon>Ecdysozoa</taxon>
        <taxon>Arthropoda</taxon>
        <taxon>Crustacea</taxon>
        <taxon>Branchiopoda</taxon>
        <taxon>Diplostraca</taxon>
        <taxon>Cladocera</taxon>
        <taxon>Anomopoda</taxon>
        <taxon>Daphniidae</taxon>
        <taxon>Daphnia</taxon>
    </lineage>
</organism>
<keyword evidence="10" id="KW-1185">Reference proteome</keyword>
<comment type="subcellular location">
    <subcellularLocation>
        <location evidence="1">Nucleus</location>
    </subcellularLocation>
</comment>
<gene>
    <name evidence="9" type="ORF">DGAL_LOCUS10510</name>
</gene>
<dbReference type="InterPro" id="IPR005122">
    <property type="entry name" value="Uracil-DNA_glycosylase-like"/>
</dbReference>
<proteinExistence type="inferred from homology"/>
<name>A0A8J2RVL0_9CRUS</name>
<dbReference type="GO" id="GO:0005634">
    <property type="term" value="C:nucleus"/>
    <property type="evidence" value="ECO:0007669"/>
    <property type="project" value="UniProtKB-SubCell"/>
</dbReference>
<dbReference type="GO" id="GO:0003677">
    <property type="term" value="F:DNA binding"/>
    <property type="evidence" value="ECO:0007669"/>
    <property type="project" value="UniProtKB-KW"/>
</dbReference>